<dbReference type="RefSeq" id="XP_017987118.1">
    <property type="nucleotide sequence ID" value="XM_018130994.1"/>
</dbReference>
<sequence>MGLYHALLRGTDGPHNAIKWNIVNISKELYYFGVEYDSELAIFVYSPFCTLLRYTCIKENNDDLGSLALHDLFDLLSNQFNDFIINSQENKVLRIKSKPEISPISIDLGFHGESVEGDDYNEILKSLSIWQLKSTITLNAMIEDLQKMLFQKDTAIEFLGFTAKEYGGSGLIRRWAPEGSRNYDSLTKFNPTQWKKEWINSFNLQAPDKVASSLSININTINVTARCGSDGSNTDVNGQDQIEDQYPEFVEKREEHDSFLAELSDSGI</sequence>
<reference evidence="1 2" key="1">
    <citation type="submission" date="2016-01" db="EMBL/GenBank/DDBJ databases">
        <title>Genome sequence of the yeast Holleya sinecauda.</title>
        <authorList>
            <person name="Dietrich F.S."/>
        </authorList>
    </citation>
    <scope>NUCLEOTIDE SEQUENCE [LARGE SCALE GENOMIC DNA]</scope>
    <source>
        <strain evidence="1 2">ATCC 58844</strain>
    </source>
</reference>
<name>A0A0X8HRH9_9SACH</name>
<accession>A0A0X8HRH9</accession>
<dbReference type="EMBL" id="CP014243">
    <property type="protein sequence ID" value="AMD20122.1"/>
    <property type="molecule type" value="Genomic_DNA"/>
</dbReference>
<evidence type="ECO:0000313" key="2">
    <source>
        <dbReference type="Proteomes" id="UP000243052"/>
    </source>
</evidence>
<gene>
    <name evidence="1" type="ORF">AW171_hschr31993</name>
</gene>
<dbReference type="Proteomes" id="UP000243052">
    <property type="component" value="Chromosome iii"/>
</dbReference>
<keyword evidence="2" id="KW-1185">Reference proteome</keyword>
<dbReference type="OrthoDB" id="4049856at2759"/>
<evidence type="ECO:0000313" key="1">
    <source>
        <dbReference type="EMBL" id="AMD20122.1"/>
    </source>
</evidence>
<protein>
    <submittedName>
        <fullName evidence="1">HCL029Wp</fullName>
    </submittedName>
</protein>
<organism evidence="1 2">
    <name type="scientific">Eremothecium sinecaudum</name>
    <dbReference type="NCBI Taxonomy" id="45286"/>
    <lineage>
        <taxon>Eukaryota</taxon>
        <taxon>Fungi</taxon>
        <taxon>Dikarya</taxon>
        <taxon>Ascomycota</taxon>
        <taxon>Saccharomycotina</taxon>
        <taxon>Saccharomycetes</taxon>
        <taxon>Saccharomycetales</taxon>
        <taxon>Saccharomycetaceae</taxon>
        <taxon>Eremothecium</taxon>
    </lineage>
</organism>
<dbReference type="AlphaFoldDB" id="A0A0X8HRH9"/>
<dbReference type="GeneID" id="28723356"/>
<proteinExistence type="predicted"/>